<keyword evidence="3" id="KW-1185">Reference proteome</keyword>
<evidence type="ECO:0000313" key="3">
    <source>
        <dbReference type="Proteomes" id="UP000572863"/>
    </source>
</evidence>
<accession>A0A7Y8G8F3</accession>
<dbReference type="Proteomes" id="UP000572863">
    <property type="component" value="Unassembled WGS sequence"/>
</dbReference>
<protein>
    <submittedName>
        <fullName evidence="2">Uncharacterized protein</fullName>
    </submittedName>
</protein>
<gene>
    <name evidence="1" type="ORF">HX871_30730</name>
    <name evidence="2" type="ORF">HX893_31465</name>
</gene>
<reference evidence="3 4" key="1">
    <citation type="submission" date="2020-04" db="EMBL/GenBank/DDBJ databases">
        <title>Molecular characterization of pseudomonads from Agaricus bisporus reveal novel blotch 2 pathogens in Western Europe.</title>
        <authorList>
            <person name="Taparia T."/>
            <person name="Krijger M."/>
            <person name="Haynes E."/>
            <person name="Elpinstone J.G."/>
            <person name="Noble R."/>
            <person name="Van Der Wolf J."/>
        </authorList>
    </citation>
    <scope>NUCLEOTIDE SEQUENCE [LARGE SCALE GENOMIC DNA]</scope>
    <source>
        <strain evidence="1 3">P7774</strain>
        <strain evidence="2 4">P8021</strain>
    </source>
</reference>
<organism evidence="2 4">
    <name type="scientific">Pseudomonas reactans</name>
    <dbReference type="NCBI Taxonomy" id="117680"/>
    <lineage>
        <taxon>Bacteria</taxon>
        <taxon>Pseudomonadati</taxon>
        <taxon>Pseudomonadota</taxon>
        <taxon>Gammaproteobacteria</taxon>
        <taxon>Pseudomonadales</taxon>
        <taxon>Pseudomonadaceae</taxon>
        <taxon>Pseudomonas</taxon>
    </lineage>
</organism>
<dbReference type="Proteomes" id="UP000585226">
    <property type="component" value="Unassembled WGS sequence"/>
</dbReference>
<evidence type="ECO:0000313" key="4">
    <source>
        <dbReference type="Proteomes" id="UP000585226"/>
    </source>
</evidence>
<evidence type="ECO:0000313" key="2">
    <source>
        <dbReference type="EMBL" id="NWE92648.1"/>
    </source>
</evidence>
<name>A0A7Y8G8F3_9PSED</name>
<dbReference type="AlphaFoldDB" id="A0A7Y8G8F3"/>
<dbReference type="EMBL" id="JACASD010000113">
    <property type="protein sequence ID" value="NWE92648.1"/>
    <property type="molecule type" value="Genomic_DNA"/>
</dbReference>
<evidence type="ECO:0000313" key="1">
    <source>
        <dbReference type="EMBL" id="NWD98799.1"/>
    </source>
</evidence>
<sequence>MRSQLHSLNFGDLCLEYQVQAKMTFGKCLKATFSQRRSQRRGACFTHAEHHYLLSILNAFEPRRLGRSDTHLHTNSAFGILGIWPEFAHQQVDHIFAGISFESTANATDLALSELGVAVLMVASIDGSPAHVRLC</sequence>
<proteinExistence type="predicted"/>
<dbReference type="EMBL" id="JACARY010000089">
    <property type="protein sequence ID" value="NWD98799.1"/>
    <property type="molecule type" value="Genomic_DNA"/>
</dbReference>
<dbReference type="RefSeq" id="WP_177062206.1">
    <property type="nucleotide sequence ID" value="NZ_JACARY010000089.1"/>
</dbReference>
<comment type="caution">
    <text evidence="2">The sequence shown here is derived from an EMBL/GenBank/DDBJ whole genome shotgun (WGS) entry which is preliminary data.</text>
</comment>